<dbReference type="Gene3D" id="1.10.260.40">
    <property type="entry name" value="lambda repressor-like DNA-binding domains"/>
    <property type="match status" value="1"/>
</dbReference>
<organism evidence="5 6">
    <name type="scientific">Laedolimicola intestinihominis</name>
    <dbReference type="NCBI Taxonomy" id="3133166"/>
    <lineage>
        <taxon>Bacteria</taxon>
        <taxon>Bacillati</taxon>
        <taxon>Bacillota</taxon>
        <taxon>Clostridia</taxon>
        <taxon>Lachnospirales</taxon>
        <taxon>Lachnospiraceae</taxon>
        <taxon>Laedolimicola</taxon>
    </lineage>
</organism>
<dbReference type="SUPFAM" id="SSF53822">
    <property type="entry name" value="Periplasmic binding protein-like I"/>
    <property type="match status" value="1"/>
</dbReference>
<dbReference type="PANTHER" id="PTHR30146:SF109">
    <property type="entry name" value="HTH-TYPE TRANSCRIPTIONAL REGULATOR GALS"/>
    <property type="match status" value="1"/>
</dbReference>
<dbReference type="InterPro" id="IPR046335">
    <property type="entry name" value="LacI/GalR-like_sensor"/>
</dbReference>
<gene>
    <name evidence="5" type="ORF">WMO29_07170</name>
</gene>
<dbReference type="Pfam" id="PF13377">
    <property type="entry name" value="Peripla_BP_3"/>
    <property type="match status" value="1"/>
</dbReference>
<proteinExistence type="predicted"/>
<dbReference type="Gene3D" id="3.40.50.2300">
    <property type="match status" value="2"/>
</dbReference>
<comment type="caution">
    <text evidence="5">The sequence shown here is derived from an EMBL/GenBank/DDBJ whole genome shotgun (WGS) entry which is preliminary data.</text>
</comment>
<evidence type="ECO:0000259" key="4">
    <source>
        <dbReference type="PROSITE" id="PS50932"/>
    </source>
</evidence>
<dbReference type="Pfam" id="PF00356">
    <property type="entry name" value="LacI"/>
    <property type="match status" value="1"/>
</dbReference>
<dbReference type="InterPro" id="IPR000843">
    <property type="entry name" value="HTH_LacI"/>
</dbReference>
<dbReference type="EMBL" id="JBBMFE010000005">
    <property type="protein sequence ID" value="MEQ2472268.1"/>
    <property type="molecule type" value="Genomic_DNA"/>
</dbReference>
<evidence type="ECO:0000313" key="6">
    <source>
        <dbReference type="Proteomes" id="UP001438008"/>
    </source>
</evidence>
<dbReference type="SMART" id="SM00354">
    <property type="entry name" value="HTH_LACI"/>
    <property type="match status" value="1"/>
</dbReference>
<evidence type="ECO:0000256" key="1">
    <source>
        <dbReference type="ARBA" id="ARBA00023015"/>
    </source>
</evidence>
<dbReference type="PROSITE" id="PS50932">
    <property type="entry name" value="HTH_LACI_2"/>
    <property type="match status" value="1"/>
</dbReference>
<dbReference type="CDD" id="cd01392">
    <property type="entry name" value="HTH_LacI"/>
    <property type="match status" value="1"/>
</dbReference>
<reference evidence="5 6" key="1">
    <citation type="submission" date="2024-03" db="EMBL/GenBank/DDBJ databases">
        <title>Human intestinal bacterial collection.</title>
        <authorList>
            <person name="Pauvert C."/>
            <person name="Hitch T.C.A."/>
            <person name="Clavel T."/>
        </authorList>
    </citation>
    <scope>NUCLEOTIDE SEQUENCE [LARGE SCALE GENOMIC DNA]</scope>
    <source>
        <strain evidence="5 6">CLA-AA-H132</strain>
    </source>
</reference>
<keyword evidence="2 5" id="KW-0238">DNA-binding</keyword>
<evidence type="ECO:0000256" key="2">
    <source>
        <dbReference type="ARBA" id="ARBA00023125"/>
    </source>
</evidence>
<accession>A0ABV1FGT5</accession>
<evidence type="ECO:0000256" key="3">
    <source>
        <dbReference type="ARBA" id="ARBA00023163"/>
    </source>
</evidence>
<evidence type="ECO:0000313" key="5">
    <source>
        <dbReference type="EMBL" id="MEQ2472268.1"/>
    </source>
</evidence>
<protein>
    <submittedName>
        <fullName evidence="5">LacI family DNA-binding transcriptional regulator</fullName>
    </submittedName>
</protein>
<dbReference type="GO" id="GO:0003677">
    <property type="term" value="F:DNA binding"/>
    <property type="evidence" value="ECO:0007669"/>
    <property type="project" value="UniProtKB-KW"/>
</dbReference>
<sequence>MGTTLKDIADHLNLSVSTVSRGLNGKGRMSKEVREKIRDTAEKLNYQPNEIARELKMQRSFTIGVIIPDVSNEFYSRLLKSIDQELWNIGYSIIICDTDEKTEREQHYFELLKAKKVSGMIISPVGKSDIYDQSSEEELKTCVFLDNEPGIQGGKYAFIGIDNCKAAKELTEQLLDAGHTEIAIVVGDLTETTCSERLAGYREALKERAITPKEEWVFVGNCRFESGYEAMKKLAAMENRPTAVLAHNNVEAYGVMVAAKECGIRIPEEISLVCFDDFTRRELMEPELTCIQQPIEAMGKAAVKCILRNMVQEKEGSSEKLYMPYRLRLGNSIKKR</sequence>
<dbReference type="InterPro" id="IPR010982">
    <property type="entry name" value="Lambda_DNA-bd_dom_sf"/>
</dbReference>
<dbReference type="Proteomes" id="UP001438008">
    <property type="component" value="Unassembled WGS sequence"/>
</dbReference>
<dbReference type="InterPro" id="IPR028082">
    <property type="entry name" value="Peripla_BP_I"/>
</dbReference>
<keyword evidence="6" id="KW-1185">Reference proteome</keyword>
<feature type="domain" description="HTH lacI-type" evidence="4">
    <location>
        <begin position="3"/>
        <end position="57"/>
    </location>
</feature>
<dbReference type="RefSeq" id="WP_178039306.1">
    <property type="nucleotide sequence ID" value="NZ_JBBMFE010000005.1"/>
</dbReference>
<keyword evidence="3" id="KW-0804">Transcription</keyword>
<name>A0ABV1FGT5_9FIRM</name>
<dbReference type="CDD" id="cd06267">
    <property type="entry name" value="PBP1_LacI_sugar_binding-like"/>
    <property type="match status" value="1"/>
</dbReference>
<keyword evidence="1" id="KW-0805">Transcription regulation</keyword>
<dbReference type="PANTHER" id="PTHR30146">
    <property type="entry name" value="LACI-RELATED TRANSCRIPTIONAL REPRESSOR"/>
    <property type="match status" value="1"/>
</dbReference>
<dbReference type="SUPFAM" id="SSF47413">
    <property type="entry name" value="lambda repressor-like DNA-binding domains"/>
    <property type="match status" value="1"/>
</dbReference>